<dbReference type="InterPro" id="IPR050332">
    <property type="entry name" value="GPCR_2"/>
</dbReference>
<evidence type="ECO:0000259" key="13">
    <source>
        <dbReference type="PROSITE" id="PS50261"/>
    </source>
</evidence>
<organism evidence="14 17">
    <name type="scientific">Biomphalaria glabrata</name>
    <name type="common">Bloodfluke planorb</name>
    <name type="synonym">Freshwater snail</name>
    <dbReference type="NCBI Taxonomy" id="6526"/>
    <lineage>
        <taxon>Eukaryota</taxon>
        <taxon>Metazoa</taxon>
        <taxon>Spiralia</taxon>
        <taxon>Lophotrochozoa</taxon>
        <taxon>Mollusca</taxon>
        <taxon>Gastropoda</taxon>
        <taxon>Heterobranchia</taxon>
        <taxon>Euthyneura</taxon>
        <taxon>Panpulmonata</taxon>
        <taxon>Hygrophila</taxon>
        <taxon>Lymnaeoidea</taxon>
        <taxon>Planorbidae</taxon>
        <taxon>Biomphalaria</taxon>
    </lineage>
</organism>
<sequence>MSSLVSTVASLPTSTVTAANVTHFYDQTSVGLQETVLDRRCRYRGHWYPAETYRLITCAYCYLFVYKKTWRVTATYPFEIVVGENGLGERLRADLSNETAVSQVCSSLKPPEECKLWKTCCKEAEKCCERQLKEGPGIHPDHGKTVCPRTWDGFACWSDTSVGRTESIECPSYVPDVFSGTQAYKTCTTNGTWLQKDDFEWTDYSKCNTFEEYRKVYTASLACNTITIILVLPACFIFLYFRQLRHQHRIRLHICLMLSSFLTSASMITWDLVIASNRMTTANKQDTFIHQNSIACRVLQLTTRYANMAAFMWMFIEGFHLHRLLVHAFSVPKSLLPYYILGYGIPCVPITIYAAIRATDRTFNKACWTPNADYFEWLLYAPILLSLLVNVFFMVRIVHIMVNQLEPHPNEPSTFRRAVKAVGVLMPLFGIQFLLFVYRPGERYSSLSLAFEMTSKICSSLQGAFIAIVFCYMNKEVRGYLKASFTRIVGRTRLGHDFASRSLTLTTQYPSDVTRTRSVCDPEASSQMIPLKPVYTGSSKGGNCHATNGDVRHAGCGDELEDDRLLDSARTLT</sequence>
<name>A0A9W2ZGP0_BIOGL</name>
<protein>
    <submittedName>
        <fullName evidence="15 16">Calcitonin gene-related peptide type 1 receptor-like</fullName>
    </submittedName>
</protein>
<dbReference type="RefSeq" id="XP_055874217.1">
    <property type="nucleotide sequence ID" value="XM_056018242.1"/>
</dbReference>
<comment type="subcellular location">
    <subcellularLocation>
        <location evidence="1">Cell membrane</location>
        <topology evidence="1">Multi-pass membrane protein</topology>
    </subcellularLocation>
</comment>
<evidence type="ECO:0000256" key="11">
    <source>
        <dbReference type="SAM" id="Phobius"/>
    </source>
</evidence>
<dbReference type="SMART" id="SM00008">
    <property type="entry name" value="HormR"/>
    <property type="match status" value="1"/>
</dbReference>
<dbReference type="InterPro" id="IPR036445">
    <property type="entry name" value="GPCR_2_extracell_dom_sf"/>
</dbReference>
<gene>
    <name evidence="15 16 17" type="primary">LOC106050354</name>
</gene>
<dbReference type="GO" id="GO:0007166">
    <property type="term" value="P:cell surface receptor signaling pathway"/>
    <property type="evidence" value="ECO:0007669"/>
    <property type="project" value="InterPro"/>
</dbReference>
<reference evidence="15 16" key="1">
    <citation type="submission" date="2025-04" db="UniProtKB">
        <authorList>
            <consortium name="RefSeq"/>
        </authorList>
    </citation>
    <scope>IDENTIFICATION</scope>
</reference>
<evidence type="ECO:0000313" key="16">
    <source>
        <dbReference type="RefSeq" id="XP_055874218.1"/>
    </source>
</evidence>
<dbReference type="Pfam" id="PF00002">
    <property type="entry name" value="7tm_2"/>
    <property type="match status" value="1"/>
</dbReference>
<feature type="transmembrane region" description="Helical" evidence="11">
    <location>
        <begin position="418"/>
        <end position="438"/>
    </location>
</feature>
<evidence type="ECO:0000313" key="17">
    <source>
        <dbReference type="RefSeq" id="XP_055874219.1"/>
    </source>
</evidence>
<dbReference type="GO" id="GO:0008528">
    <property type="term" value="F:G protein-coupled peptide receptor activity"/>
    <property type="evidence" value="ECO:0007669"/>
    <property type="project" value="TreeGrafter"/>
</dbReference>
<feature type="domain" description="G-protein coupled receptors family 2 profile 1" evidence="12">
    <location>
        <begin position="127"/>
        <end position="211"/>
    </location>
</feature>
<dbReference type="SUPFAM" id="SSF111418">
    <property type="entry name" value="Hormone receptor domain"/>
    <property type="match status" value="1"/>
</dbReference>
<dbReference type="PANTHER" id="PTHR45620">
    <property type="entry name" value="PDF RECEPTOR-LIKE PROTEIN-RELATED"/>
    <property type="match status" value="1"/>
</dbReference>
<keyword evidence="5 11" id="KW-1133">Transmembrane helix</keyword>
<dbReference type="Proteomes" id="UP001165740">
    <property type="component" value="Chromosome 1"/>
</dbReference>
<dbReference type="GO" id="GO:0007188">
    <property type="term" value="P:adenylate cyclase-modulating G protein-coupled receptor signaling pathway"/>
    <property type="evidence" value="ECO:0007669"/>
    <property type="project" value="TreeGrafter"/>
</dbReference>
<dbReference type="GO" id="GO:0005886">
    <property type="term" value="C:plasma membrane"/>
    <property type="evidence" value="ECO:0007669"/>
    <property type="project" value="UniProtKB-SubCell"/>
</dbReference>
<accession>A0A9W2ZGP0</accession>
<dbReference type="InterPro" id="IPR017983">
    <property type="entry name" value="GPCR_2_secretin-like_CS"/>
</dbReference>
<dbReference type="OrthoDB" id="6160250at2759"/>
<keyword evidence="6" id="KW-0297">G-protein coupled receptor</keyword>
<keyword evidence="8" id="KW-0675">Receptor</keyword>
<feature type="transmembrane region" description="Helical" evidence="11">
    <location>
        <begin position="252"/>
        <end position="270"/>
    </location>
</feature>
<evidence type="ECO:0000256" key="2">
    <source>
        <dbReference type="ARBA" id="ARBA00005314"/>
    </source>
</evidence>
<dbReference type="PRINTS" id="PR00249">
    <property type="entry name" value="GPCRSECRETIN"/>
</dbReference>
<evidence type="ECO:0000256" key="4">
    <source>
        <dbReference type="ARBA" id="ARBA00022692"/>
    </source>
</evidence>
<dbReference type="CDD" id="cd15041">
    <property type="entry name" value="7tmB1_hormone_R"/>
    <property type="match status" value="1"/>
</dbReference>
<feature type="transmembrane region" description="Helical" evidence="11">
    <location>
        <begin position="216"/>
        <end position="240"/>
    </location>
</feature>
<dbReference type="InterPro" id="IPR017981">
    <property type="entry name" value="GPCR_2-like_7TM"/>
</dbReference>
<evidence type="ECO:0000313" key="14">
    <source>
        <dbReference type="Proteomes" id="UP001165740"/>
    </source>
</evidence>
<feature type="transmembrane region" description="Helical" evidence="11">
    <location>
        <begin position="377"/>
        <end position="398"/>
    </location>
</feature>
<proteinExistence type="inferred from homology"/>
<dbReference type="PROSITE" id="PS50261">
    <property type="entry name" value="G_PROTEIN_RECEP_F2_4"/>
    <property type="match status" value="1"/>
</dbReference>
<keyword evidence="10" id="KW-0807">Transducer</keyword>
<keyword evidence="14" id="KW-1185">Reference proteome</keyword>
<dbReference type="RefSeq" id="XP_055874219.1">
    <property type="nucleotide sequence ID" value="XM_056018244.1"/>
</dbReference>
<dbReference type="GeneID" id="106050354"/>
<feature type="domain" description="G-protein coupled receptors family 2 profile 2" evidence="13">
    <location>
        <begin position="216"/>
        <end position="474"/>
    </location>
</feature>
<evidence type="ECO:0000256" key="6">
    <source>
        <dbReference type="ARBA" id="ARBA00023040"/>
    </source>
</evidence>
<evidence type="ECO:0000256" key="5">
    <source>
        <dbReference type="ARBA" id="ARBA00022989"/>
    </source>
</evidence>
<dbReference type="PROSITE" id="PS50227">
    <property type="entry name" value="G_PROTEIN_RECEP_F2_3"/>
    <property type="match status" value="1"/>
</dbReference>
<dbReference type="InterPro" id="IPR000832">
    <property type="entry name" value="GPCR_2_secretin-like"/>
</dbReference>
<dbReference type="Pfam" id="PF02793">
    <property type="entry name" value="HRM"/>
    <property type="match status" value="1"/>
</dbReference>
<dbReference type="RefSeq" id="XP_055874218.1">
    <property type="nucleotide sequence ID" value="XM_056018243.1"/>
</dbReference>
<evidence type="ECO:0000259" key="12">
    <source>
        <dbReference type="PROSITE" id="PS50227"/>
    </source>
</evidence>
<comment type="similarity">
    <text evidence="2">Belongs to the G-protein coupled receptor 2 family.</text>
</comment>
<dbReference type="PROSITE" id="PS00649">
    <property type="entry name" value="G_PROTEIN_RECEP_F2_1"/>
    <property type="match status" value="1"/>
</dbReference>
<keyword evidence="3" id="KW-1003">Cell membrane</keyword>
<dbReference type="Gene3D" id="1.20.1070.10">
    <property type="entry name" value="Rhodopsin 7-helix transmembrane proteins"/>
    <property type="match status" value="1"/>
</dbReference>
<keyword evidence="4 11" id="KW-0812">Transmembrane</keyword>
<evidence type="ECO:0000256" key="1">
    <source>
        <dbReference type="ARBA" id="ARBA00004651"/>
    </source>
</evidence>
<dbReference type="Gene3D" id="4.10.1240.10">
    <property type="entry name" value="GPCR, family 2, extracellular hormone receptor domain"/>
    <property type="match status" value="1"/>
</dbReference>
<dbReference type="AlphaFoldDB" id="A0A9W2ZGP0"/>
<dbReference type="PROSITE" id="PS00650">
    <property type="entry name" value="G_PROTEIN_RECEP_F2_2"/>
    <property type="match status" value="1"/>
</dbReference>
<evidence type="ECO:0000256" key="8">
    <source>
        <dbReference type="ARBA" id="ARBA00023170"/>
    </source>
</evidence>
<keyword evidence="7 11" id="KW-0472">Membrane</keyword>
<dbReference type="PANTHER" id="PTHR45620:SF42">
    <property type="entry name" value="G-PROTEIN COUPLED RECEPTOR SEB-2"/>
    <property type="match status" value="1"/>
</dbReference>
<evidence type="ECO:0000256" key="7">
    <source>
        <dbReference type="ARBA" id="ARBA00023136"/>
    </source>
</evidence>
<feature type="transmembrane region" description="Helical" evidence="11">
    <location>
        <begin position="338"/>
        <end position="357"/>
    </location>
</feature>
<evidence type="ECO:0000256" key="10">
    <source>
        <dbReference type="ARBA" id="ARBA00023224"/>
    </source>
</evidence>
<evidence type="ECO:0000256" key="3">
    <source>
        <dbReference type="ARBA" id="ARBA00022475"/>
    </source>
</evidence>
<evidence type="ECO:0000256" key="9">
    <source>
        <dbReference type="ARBA" id="ARBA00023180"/>
    </source>
</evidence>
<evidence type="ECO:0000313" key="15">
    <source>
        <dbReference type="RefSeq" id="XP_055874217.1"/>
    </source>
</evidence>
<dbReference type="InterPro" id="IPR001879">
    <property type="entry name" value="GPCR_2_extracellular_dom"/>
</dbReference>
<keyword evidence="9" id="KW-0325">Glycoprotein</keyword>